<name>A0AAN8J1S5_TRICO</name>
<protein>
    <submittedName>
        <fullName evidence="1">Uncharacterized protein</fullName>
    </submittedName>
</protein>
<reference evidence="1 2" key="1">
    <citation type="submission" date="2019-10" db="EMBL/GenBank/DDBJ databases">
        <title>Assembly and Annotation for the nematode Trichostrongylus colubriformis.</title>
        <authorList>
            <person name="Martin J."/>
        </authorList>
    </citation>
    <scope>NUCLEOTIDE SEQUENCE [LARGE SCALE GENOMIC DNA]</scope>
    <source>
        <strain evidence="1">G859</strain>
        <tissue evidence="1">Whole worm</tissue>
    </source>
</reference>
<gene>
    <name evidence="1" type="ORF">GCK32_013545</name>
</gene>
<sequence>IHCELLVWYLSSGNMQTWKILLIPYLNNYQ</sequence>
<evidence type="ECO:0000313" key="1">
    <source>
        <dbReference type="EMBL" id="KAK5976474.1"/>
    </source>
</evidence>
<organism evidence="1 2">
    <name type="scientific">Trichostrongylus colubriformis</name>
    <name type="common">Black scour worm</name>
    <dbReference type="NCBI Taxonomy" id="6319"/>
    <lineage>
        <taxon>Eukaryota</taxon>
        <taxon>Metazoa</taxon>
        <taxon>Ecdysozoa</taxon>
        <taxon>Nematoda</taxon>
        <taxon>Chromadorea</taxon>
        <taxon>Rhabditida</taxon>
        <taxon>Rhabditina</taxon>
        <taxon>Rhabditomorpha</taxon>
        <taxon>Strongyloidea</taxon>
        <taxon>Trichostrongylidae</taxon>
        <taxon>Trichostrongylus</taxon>
    </lineage>
</organism>
<evidence type="ECO:0000313" key="2">
    <source>
        <dbReference type="Proteomes" id="UP001331761"/>
    </source>
</evidence>
<dbReference type="EMBL" id="WIXE01011828">
    <property type="protein sequence ID" value="KAK5976474.1"/>
    <property type="molecule type" value="Genomic_DNA"/>
</dbReference>
<dbReference type="Proteomes" id="UP001331761">
    <property type="component" value="Unassembled WGS sequence"/>
</dbReference>
<proteinExistence type="predicted"/>
<comment type="caution">
    <text evidence="1">The sequence shown here is derived from an EMBL/GenBank/DDBJ whole genome shotgun (WGS) entry which is preliminary data.</text>
</comment>
<keyword evidence="2" id="KW-1185">Reference proteome</keyword>
<accession>A0AAN8J1S5</accession>
<dbReference type="AlphaFoldDB" id="A0AAN8J1S5"/>
<feature type="non-terminal residue" evidence="1">
    <location>
        <position position="1"/>
    </location>
</feature>